<dbReference type="GO" id="GO:0017168">
    <property type="term" value="F:5-oxoprolinase (ATP-hydrolyzing) activity"/>
    <property type="evidence" value="ECO:0007669"/>
    <property type="project" value="TreeGrafter"/>
</dbReference>
<feature type="domain" description="Hydantoinase/oxoprolinase N-terminal" evidence="2">
    <location>
        <begin position="7"/>
        <end position="181"/>
    </location>
</feature>
<dbReference type="EMBL" id="SMFQ01000003">
    <property type="protein sequence ID" value="TCJ87204.1"/>
    <property type="molecule type" value="Genomic_DNA"/>
</dbReference>
<evidence type="ECO:0000259" key="2">
    <source>
        <dbReference type="Pfam" id="PF05378"/>
    </source>
</evidence>
<dbReference type="OrthoDB" id="9768323at2"/>
<dbReference type="Pfam" id="PF01968">
    <property type="entry name" value="Hydantoinase_A"/>
    <property type="match status" value="1"/>
</dbReference>
<dbReference type="Pfam" id="PF05378">
    <property type="entry name" value="Hydant_A_N"/>
    <property type="match status" value="1"/>
</dbReference>
<keyword evidence="4" id="KW-1185">Reference proteome</keyword>
<dbReference type="GO" id="GO:0005829">
    <property type="term" value="C:cytosol"/>
    <property type="evidence" value="ECO:0007669"/>
    <property type="project" value="TreeGrafter"/>
</dbReference>
<evidence type="ECO:0000313" key="3">
    <source>
        <dbReference type="EMBL" id="TCJ87204.1"/>
    </source>
</evidence>
<evidence type="ECO:0000259" key="1">
    <source>
        <dbReference type="Pfam" id="PF01968"/>
    </source>
</evidence>
<feature type="domain" description="Hydantoinase A/oxoprolinase" evidence="1">
    <location>
        <begin position="201"/>
        <end position="339"/>
    </location>
</feature>
<dbReference type="InterPro" id="IPR045079">
    <property type="entry name" value="Oxoprolinase-like"/>
</dbReference>
<proteinExistence type="predicted"/>
<name>A0A4R1F3S2_9GAMM</name>
<dbReference type="RefSeq" id="WP_131905498.1">
    <property type="nucleotide sequence ID" value="NZ_BAAAFU010000004.1"/>
</dbReference>
<sequence>MKEHFTIGIDTGGTYTDAVVVDAAKREILASAKSLTTHGNLSLGVIDALQQALGASDIRTQKEKNRKFDVSEIALVSLSTTLATNALVEGQGSSLVVFLLGFNDAMVERTEIAKAIPDAKIIRIDGGHVYTGKEQQALDTDAIREVLASDKGKADAYAVAGHYSVRNQAHEREAAELIKSITSAPVTASCDLSDSLNGPKRALTAGFNAQIVSLIVQLESAVREALHTLGIDAPIMIVKGDGSIARADSVMYTPIETILSGPAASVIGARYLTGEKDFLISDMGGTTTDVATVVDGWPALNEAGADVGGYRTLVKAIDMKTLGLGGDSEVEIDGLQHIQLLPNRALPLSMLAMRFPHIEEELATALTANSGMHSALQYLLLQSSIESSDFSEREQELLSVLNTEKPILFREAIVSAKDRSTLKRLISRGVVRMSGFTPSDAAHVLGMQSQWNTKAAFSACELLGRATGYVSNNNTAEKIQALAQKIHDAVVTKSTRLMIDQLAALSFSENDLLVNAVASGNPLIKDLNITFESRIPLVAVGGPAEIFYPNVGERLGQPVLIPRYSAVANAIGAAVGHVKSSCIIEVTLHEKQGFQIHAPDEVIHVESATRALDIAKEMAITAVSHDLITKGGEVQNKEDITVNIDRIEIPGMEGDAGLISAKITAECESHAS</sequence>
<dbReference type="InterPro" id="IPR043129">
    <property type="entry name" value="ATPase_NBD"/>
</dbReference>
<evidence type="ECO:0000313" key="4">
    <source>
        <dbReference type="Proteomes" id="UP000294887"/>
    </source>
</evidence>
<dbReference type="PANTHER" id="PTHR11365">
    <property type="entry name" value="5-OXOPROLINASE RELATED"/>
    <property type="match status" value="1"/>
</dbReference>
<accession>A0A4R1F3S2</accession>
<dbReference type="PANTHER" id="PTHR11365:SF2">
    <property type="entry name" value="5-OXOPROLINASE"/>
    <property type="match status" value="1"/>
</dbReference>
<organism evidence="3 4">
    <name type="scientific">Cocleimonas flava</name>
    <dbReference type="NCBI Taxonomy" id="634765"/>
    <lineage>
        <taxon>Bacteria</taxon>
        <taxon>Pseudomonadati</taxon>
        <taxon>Pseudomonadota</taxon>
        <taxon>Gammaproteobacteria</taxon>
        <taxon>Thiotrichales</taxon>
        <taxon>Thiotrichaceae</taxon>
        <taxon>Cocleimonas</taxon>
    </lineage>
</organism>
<gene>
    <name evidence="3" type="ORF">EV695_1710</name>
</gene>
<dbReference type="InterPro" id="IPR002821">
    <property type="entry name" value="Hydantoinase_A"/>
</dbReference>
<protein>
    <submittedName>
        <fullName evidence="3">N-methylhydantoinase A/oxoprolinase/acetone carboxylase beta subunit</fullName>
    </submittedName>
</protein>
<comment type="caution">
    <text evidence="3">The sequence shown here is derived from an EMBL/GenBank/DDBJ whole genome shotgun (WGS) entry which is preliminary data.</text>
</comment>
<reference evidence="3 4" key="1">
    <citation type="submission" date="2019-03" db="EMBL/GenBank/DDBJ databases">
        <title>Genomic Encyclopedia of Type Strains, Phase IV (KMG-IV): sequencing the most valuable type-strain genomes for metagenomic binning, comparative biology and taxonomic classification.</title>
        <authorList>
            <person name="Goeker M."/>
        </authorList>
    </citation>
    <scope>NUCLEOTIDE SEQUENCE [LARGE SCALE GENOMIC DNA]</scope>
    <source>
        <strain evidence="3 4">DSM 24830</strain>
    </source>
</reference>
<dbReference type="Proteomes" id="UP000294887">
    <property type="component" value="Unassembled WGS sequence"/>
</dbReference>
<dbReference type="GO" id="GO:0006749">
    <property type="term" value="P:glutathione metabolic process"/>
    <property type="evidence" value="ECO:0007669"/>
    <property type="project" value="TreeGrafter"/>
</dbReference>
<dbReference type="InterPro" id="IPR008040">
    <property type="entry name" value="Hydant_A_N"/>
</dbReference>
<dbReference type="AlphaFoldDB" id="A0A4R1F3S2"/>
<dbReference type="SUPFAM" id="SSF53067">
    <property type="entry name" value="Actin-like ATPase domain"/>
    <property type="match status" value="1"/>
</dbReference>